<reference evidence="2 3" key="1">
    <citation type="submission" date="2020-08" db="EMBL/GenBank/DDBJ databases">
        <title>Sequencing the genomes of 1000 actinobacteria strains.</title>
        <authorList>
            <person name="Klenk H.-P."/>
        </authorList>
    </citation>
    <scope>NUCLEOTIDE SEQUENCE [LARGE SCALE GENOMIC DNA]</scope>
    <source>
        <strain evidence="2 3">DSM 45582</strain>
    </source>
</reference>
<feature type="transmembrane region" description="Helical" evidence="1">
    <location>
        <begin position="97"/>
        <end position="130"/>
    </location>
</feature>
<name>A0A840NJF1_9PSEU</name>
<dbReference type="Proteomes" id="UP000580474">
    <property type="component" value="Unassembled WGS sequence"/>
</dbReference>
<dbReference type="GO" id="GO:0016740">
    <property type="term" value="F:transferase activity"/>
    <property type="evidence" value="ECO:0007669"/>
    <property type="project" value="UniProtKB-KW"/>
</dbReference>
<dbReference type="InterPro" id="IPR044878">
    <property type="entry name" value="UbiA_sf"/>
</dbReference>
<sequence>MIAVFWRFFTKRFPPRKYVFYVSMLVAAVLSALAPLRTEPGPGLVAAVGAAVALFALLFFLRAVDEVKDRDYDREFNPRRPVVTGEVTTTDIRTYLLVSAAVALAAAAVAGLAPVLVAVAAMAFSLFLCWLETSWDRFDASMWRNIALTVQLKTVLLCLVVALGPSVPVVPTALVLLSIVLGYLHWEIARKTVRAEFALSGEKLYSTAAGAAGALTVVGVLQVLACGLQAVVAVSAGQAGPQLLLFLLPLPFTACGLVKFARTTGERYAPAGWTLLGYIALLASMILFRLTTW</sequence>
<feature type="transmembrane region" description="Helical" evidence="1">
    <location>
        <begin position="207"/>
        <end position="231"/>
    </location>
</feature>
<dbReference type="Gene3D" id="1.10.357.140">
    <property type="entry name" value="UbiA prenyltransferase"/>
    <property type="match status" value="1"/>
</dbReference>
<keyword evidence="1" id="KW-0812">Transmembrane</keyword>
<organism evidence="2 3">
    <name type="scientific">Saccharopolyspora gloriosae</name>
    <dbReference type="NCBI Taxonomy" id="455344"/>
    <lineage>
        <taxon>Bacteria</taxon>
        <taxon>Bacillati</taxon>
        <taxon>Actinomycetota</taxon>
        <taxon>Actinomycetes</taxon>
        <taxon>Pseudonocardiales</taxon>
        <taxon>Pseudonocardiaceae</taxon>
        <taxon>Saccharopolyspora</taxon>
    </lineage>
</organism>
<protein>
    <submittedName>
        <fullName evidence="2">4-hydroxybenzoate polyprenyltransferase</fullName>
    </submittedName>
</protein>
<keyword evidence="1" id="KW-1133">Transmembrane helix</keyword>
<gene>
    <name evidence="2" type="ORF">BJ969_003391</name>
</gene>
<accession>A0A840NJF1</accession>
<feature type="transmembrane region" description="Helical" evidence="1">
    <location>
        <begin position="18"/>
        <end position="36"/>
    </location>
</feature>
<evidence type="ECO:0000256" key="1">
    <source>
        <dbReference type="SAM" id="Phobius"/>
    </source>
</evidence>
<dbReference type="AlphaFoldDB" id="A0A840NJF1"/>
<feature type="transmembrane region" description="Helical" evidence="1">
    <location>
        <begin position="243"/>
        <end position="261"/>
    </location>
</feature>
<evidence type="ECO:0000313" key="2">
    <source>
        <dbReference type="EMBL" id="MBB5070303.1"/>
    </source>
</evidence>
<proteinExistence type="predicted"/>
<keyword evidence="3" id="KW-1185">Reference proteome</keyword>
<feature type="transmembrane region" description="Helical" evidence="1">
    <location>
        <begin position="169"/>
        <end position="186"/>
    </location>
</feature>
<evidence type="ECO:0000313" key="3">
    <source>
        <dbReference type="Proteomes" id="UP000580474"/>
    </source>
</evidence>
<feature type="transmembrane region" description="Helical" evidence="1">
    <location>
        <begin position="273"/>
        <end position="291"/>
    </location>
</feature>
<keyword evidence="1" id="KW-0472">Membrane</keyword>
<comment type="caution">
    <text evidence="2">The sequence shown here is derived from an EMBL/GenBank/DDBJ whole genome shotgun (WGS) entry which is preliminary data.</text>
</comment>
<keyword evidence="2" id="KW-0808">Transferase</keyword>
<feature type="transmembrane region" description="Helical" evidence="1">
    <location>
        <begin position="43"/>
        <end position="64"/>
    </location>
</feature>
<dbReference type="RefSeq" id="WP_184479853.1">
    <property type="nucleotide sequence ID" value="NZ_JACHIV010000001.1"/>
</dbReference>
<dbReference type="EMBL" id="JACHIV010000001">
    <property type="protein sequence ID" value="MBB5070303.1"/>
    <property type="molecule type" value="Genomic_DNA"/>
</dbReference>